<dbReference type="Gramene" id="CDF38070">
    <property type="protein sequence ID" value="CDF38070"/>
    <property type="gene ID" value="CHC_T00000497001"/>
</dbReference>
<reference evidence="3" key="1">
    <citation type="journal article" date="2013" name="Proc. Natl. Acad. Sci. U.S.A.">
        <title>Genome structure and metabolic features in the red seaweed Chondrus crispus shed light on evolution of the Archaeplastida.</title>
        <authorList>
            <person name="Collen J."/>
            <person name="Porcel B."/>
            <person name="Carre W."/>
            <person name="Ball S.G."/>
            <person name="Chaparro C."/>
            <person name="Tonon T."/>
            <person name="Barbeyron T."/>
            <person name="Michel G."/>
            <person name="Noel B."/>
            <person name="Valentin K."/>
            <person name="Elias M."/>
            <person name="Artiguenave F."/>
            <person name="Arun A."/>
            <person name="Aury J.M."/>
            <person name="Barbosa-Neto J.F."/>
            <person name="Bothwell J.H."/>
            <person name="Bouget F.Y."/>
            <person name="Brillet L."/>
            <person name="Cabello-Hurtado F."/>
            <person name="Capella-Gutierrez S."/>
            <person name="Charrier B."/>
            <person name="Cladiere L."/>
            <person name="Cock J.M."/>
            <person name="Coelho S.M."/>
            <person name="Colleoni C."/>
            <person name="Czjzek M."/>
            <person name="Da Silva C."/>
            <person name="Delage L."/>
            <person name="Denoeud F."/>
            <person name="Deschamps P."/>
            <person name="Dittami S.M."/>
            <person name="Gabaldon T."/>
            <person name="Gachon C.M."/>
            <person name="Groisillier A."/>
            <person name="Herve C."/>
            <person name="Jabbari K."/>
            <person name="Katinka M."/>
            <person name="Kloareg B."/>
            <person name="Kowalczyk N."/>
            <person name="Labadie K."/>
            <person name="Leblanc C."/>
            <person name="Lopez P.J."/>
            <person name="McLachlan D.H."/>
            <person name="Meslet-Cladiere L."/>
            <person name="Moustafa A."/>
            <person name="Nehr Z."/>
            <person name="Nyvall Collen P."/>
            <person name="Panaud O."/>
            <person name="Partensky F."/>
            <person name="Poulain J."/>
            <person name="Rensing S.A."/>
            <person name="Rousvoal S."/>
            <person name="Samson G."/>
            <person name="Symeonidi A."/>
            <person name="Weissenbach J."/>
            <person name="Zambounis A."/>
            <person name="Wincker P."/>
            <person name="Boyen C."/>
        </authorList>
    </citation>
    <scope>NUCLEOTIDE SEQUENCE [LARGE SCALE GENOMIC DNA]</scope>
    <source>
        <strain evidence="3">cv. Stackhouse</strain>
    </source>
</reference>
<keyword evidence="3" id="KW-1185">Reference proteome</keyword>
<dbReference type="RefSeq" id="XP_005717939.1">
    <property type="nucleotide sequence ID" value="XM_005717882.1"/>
</dbReference>
<feature type="compositionally biased region" description="Basic and acidic residues" evidence="1">
    <location>
        <begin position="55"/>
        <end position="76"/>
    </location>
</feature>
<accession>R7QL09</accession>
<gene>
    <name evidence="2" type="ORF">CHC_T00000497001</name>
</gene>
<proteinExistence type="predicted"/>
<protein>
    <submittedName>
        <fullName evidence="2">Uncharacterized protein</fullName>
    </submittedName>
</protein>
<dbReference type="GeneID" id="17325659"/>
<dbReference type="KEGG" id="ccp:CHC_T00000497001"/>
<sequence length="94" mass="10806">MYSVKRDYAMALVQARSGRLIWGKLRGGLEGCRQLHCHKSTPVTCARQKAKRKSLTGEKDKFTDTSRDTNRQETKRNTGSSEIRFEQPKPSDYK</sequence>
<name>R7QL09_CHOCR</name>
<feature type="region of interest" description="Disordered" evidence="1">
    <location>
        <begin position="46"/>
        <end position="94"/>
    </location>
</feature>
<evidence type="ECO:0000313" key="2">
    <source>
        <dbReference type="EMBL" id="CDF38070.1"/>
    </source>
</evidence>
<dbReference type="EMBL" id="HG001897">
    <property type="protein sequence ID" value="CDF38070.1"/>
    <property type="molecule type" value="Genomic_DNA"/>
</dbReference>
<dbReference type="AlphaFoldDB" id="R7QL09"/>
<feature type="compositionally biased region" description="Basic and acidic residues" evidence="1">
    <location>
        <begin position="83"/>
        <end position="94"/>
    </location>
</feature>
<evidence type="ECO:0000256" key="1">
    <source>
        <dbReference type="SAM" id="MobiDB-lite"/>
    </source>
</evidence>
<organism evidence="2 3">
    <name type="scientific">Chondrus crispus</name>
    <name type="common">Carrageen Irish moss</name>
    <name type="synonym">Polymorpha crispa</name>
    <dbReference type="NCBI Taxonomy" id="2769"/>
    <lineage>
        <taxon>Eukaryota</taxon>
        <taxon>Rhodophyta</taxon>
        <taxon>Florideophyceae</taxon>
        <taxon>Rhodymeniophycidae</taxon>
        <taxon>Gigartinales</taxon>
        <taxon>Gigartinaceae</taxon>
        <taxon>Chondrus</taxon>
    </lineage>
</organism>
<dbReference type="Proteomes" id="UP000012073">
    <property type="component" value="Unassembled WGS sequence"/>
</dbReference>
<evidence type="ECO:0000313" key="3">
    <source>
        <dbReference type="Proteomes" id="UP000012073"/>
    </source>
</evidence>